<organism evidence="1 2">
    <name type="scientific">Acaulospora colombiana</name>
    <dbReference type="NCBI Taxonomy" id="27376"/>
    <lineage>
        <taxon>Eukaryota</taxon>
        <taxon>Fungi</taxon>
        <taxon>Fungi incertae sedis</taxon>
        <taxon>Mucoromycota</taxon>
        <taxon>Glomeromycotina</taxon>
        <taxon>Glomeromycetes</taxon>
        <taxon>Diversisporales</taxon>
        <taxon>Acaulosporaceae</taxon>
        <taxon>Acaulospora</taxon>
    </lineage>
</organism>
<comment type="caution">
    <text evidence="1">The sequence shown here is derived from an EMBL/GenBank/DDBJ whole genome shotgun (WGS) entry which is preliminary data.</text>
</comment>
<dbReference type="EMBL" id="CAJVPT010005195">
    <property type="protein sequence ID" value="CAG8517374.1"/>
    <property type="molecule type" value="Genomic_DNA"/>
</dbReference>
<name>A0ACA9L905_9GLOM</name>
<evidence type="ECO:0000313" key="1">
    <source>
        <dbReference type="EMBL" id="CAG8517374.1"/>
    </source>
</evidence>
<keyword evidence="2" id="KW-1185">Reference proteome</keyword>
<accession>A0ACA9L905</accession>
<protein>
    <submittedName>
        <fullName evidence="1">10477_t:CDS:1</fullName>
    </submittedName>
</protein>
<dbReference type="Proteomes" id="UP000789525">
    <property type="component" value="Unassembled WGS sequence"/>
</dbReference>
<proteinExistence type="predicted"/>
<evidence type="ECO:0000313" key="2">
    <source>
        <dbReference type="Proteomes" id="UP000789525"/>
    </source>
</evidence>
<reference evidence="1" key="1">
    <citation type="submission" date="2021-06" db="EMBL/GenBank/DDBJ databases">
        <authorList>
            <person name="Kallberg Y."/>
            <person name="Tangrot J."/>
            <person name="Rosling A."/>
        </authorList>
    </citation>
    <scope>NUCLEOTIDE SEQUENCE</scope>
    <source>
        <strain evidence="1">CL356</strain>
    </source>
</reference>
<sequence length="369" mass="41064">MNIQLLDSDHVIDFRRYYLYGFLLNLVPVYLFYPVRTAKTIQQSNIGTSSTTFLGKVFAERVKSEGFRGLYKGVGVYAIGSIGGRLVHFSTYDALRDRVYKGRGNTVGLGWLEGSSPTTINAFIGTFSALTTSSFMVPFDVVSQHLQVSKPPSPNTNNVTSLNNNNSSTSSAVPKRAISTTTSQIQHSFTPHNIKSLNSINNNSVLSSISSTKNLILNLKPKDVPLHHFLYRGWSASLLNTMSFYPAYFFTYSYTLEQIHRNKHHLSFLHSSHFLLSVSGGVAAGIIATLTSAPFDVVKTRIQIARKAGHGDLKWWNMASSIVKTEGFKGLFVGTSARMWIIVPLGSLNFWVFEKVRQWSIVKLNSEET</sequence>
<gene>
    <name evidence="1" type="ORF">ACOLOM_LOCUS3496</name>
</gene>